<protein>
    <submittedName>
        <fullName evidence="1">Uncharacterized protein</fullName>
    </submittedName>
</protein>
<proteinExistence type="predicted"/>
<accession>A0A3N4LJ01</accession>
<evidence type="ECO:0000313" key="2">
    <source>
        <dbReference type="Proteomes" id="UP000267821"/>
    </source>
</evidence>
<dbReference type="AlphaFoldDB" id="A0A3N4LJ01"/>
<organism evidence="1 2">
    <name type="scientific">Terfezia boudieri ATCC MYA-4762</name>
    <dbReference type="NCBI Taxonomy" id="1051890"/>
    <lineage>
        <taxon>Eukaryota</taxon>
        <taxon>Fungi</taxon>
        <taxon>Dikarya</taxon>
        <taxon>Ascomycota</taxon>
        <taxon>Pezizomycotina</taxon>
        <taxon>Pezizomycetes</taxon>
        <taxon>Pezizales</taxon>
        <taxon>Pezizaceae</taxon>
        <taxon>Terfezia</taxon>
    </lineage>
</organism>
<reference evidence="1 2" key="1">
    <citation type="journal article" date="2018" name="Nat. Ecol. Evol.">
        <title>Pezizomycetes genomes reveal the molecular basis of ectomycorrhizal truffle lifestyle.</title>
        <authorList>
            <person name="Murat C."/>
            <person name="Payen T."/>
            <person name="Noel B."/>
            <person name="Kuo A."/>
            <person name="Morin E."/>
            <person name="Chen J."/>
            <person name="Kohler A."/>
            <person name="Krizsan K."/>
            <person name="Balestrini R."/>
            <person name="Da Silva C."/>
            <person name="Montanini B."/>
            <person name="Hainaut M."/>
            <person name="Levati E."/>
            <person name="Barry K.W."/>
            <person name="Belfiori B."/>
            <person name="Cichocki N."/>
            <person name="Clum A."/>
            <person name="Dockter R.B."/>
            <person name="Fauchery L."/>
            <person name="Guy J."/>
            <person name="Iotti M."/>
            <person name="Le Tacon F."/>
            <person name="Lindquist E.A."/>
            <person name="Lipzen A."/>
            <person name="Malagnac F."/>
            <person name="Mello A."/>
            <person name="Molinier V."/>
            <person name="Miyauchi S."/>
            <person name="Poulain J."/>
            <person name="Riccioni C."/>
            <person name="Rubini A."/>
            <person name="Sitrit Y."/>
            <person name="Splivallo R."/>
            <person name="Traeger S."/>
            <person name="Wang M."/>
            <person name="Zifcakova L."/>
            <person name="Wipf D."/>
            <person name="Zambonelli A."/>
            <person name="Paolocci F."/>
            <person name="Nowrousian M."/>
            <person name="Ottonello S."/>
            <person name="Baldrian P."/>
            <person name="Spatafora J.W."/>
            <person name="Henrissat B."/>
            <person name="Nagy L.G."/>
            <person name="Aury J.M."/>
            <person name="Wincker P."/>
            <person name="Grigoriev I.V."/>
            <person name="Bonfante P."/>
            <person name="Martin F.M."/>
        </authorList>
    </citation>
    <scope>NUCLEOTIDE SEQUENCE [LARGE SCALE GENOMIC DNA]</scope>
    <source>
        <strain evidence="1 2">ATCC MYA-4762</strain>
    </source>
</reference>
<feature type="non-terminal residue" evidence="1">
    <location>
        <position position="55"/>
    </location>
</feature>
<name>A0A3N4LJ01_9PEZI</name>
<sequence length="55" mass="6325">MQQRAQKKPPTSLGKKKCLQPLKFELIRYAQPMLSAPLPTVPAPQRLFFLFLTKV</sequence>
<evidence type="ECO:0000313" key="1">
    <source>
        <dbReference type="EMBL" id="RPB22873.1"/>
    </source>
</evidence>
<keyword evidence="2" id="KW-1185">Reference proteome</keyword>
<dbReference type="InParanoid" id="A0A3N4LJ01"/>
<gene>
    <name evidence="1" type="ORF">L211DRAFT_839239</name>
</gene>
<dbReference type="Proteomes" id="UP000267821">
    <property type="component" value="Unassembled WGS sequence"/>
</dbReference>
<dbReference type="EMBL" id="ML121549">
    <property type="protein sequence ID" value="RPB22873.1"/>
    <property type="molecule type" value="Genomic_DNA"/>
</dbReference>